<feature type="compositionally biased region" description="Basic and acidic residues" evidence="1">
    <location>
        <begin position="1"/>
        <end position="10"/>
    </location>
</feature>
<feature type="non-terminal residue" evidence="2">
    <location>
        <position position="1"/>
    </location>
</feature>
<feature type="region of interest" description="Disordered" evidence="1">
    <location>
        <begin position="1"/>
        <end position="51"/>
    </location>
</feature>
<keyword evidence="2" id="KW-0560">Oxidoreductase</keyword>
<accession>A0A6J4U6H2</accession>
<reference evidence="2" key="1">
    <citation type="submission" date="2020-02" db="EMBL/GenBank/DDBJ databases">
        <authorList>
            <person name="Meier V. D."/>
        </authorList>
    </citation>
    <scope>NUCLEOTIDE SEQUENCE</scope>
    <source>
        <strain evidence="2">AVDCRST_MAG79</strain>
    </source>
</reference>
<dbReference type="EMBL" id="CADCWC010000293">
    <property type="protein sequence ID" value="CAA9542134.1"/>
    <property type="molecule type" value="Genomic_DNA"/>
</dbReference>
<dbReference type="AlphaFoldDB" id="A0A6J4U6H2"/>
<name>A0A6J4U6H2_9ACTN</name>
<evidence type="ECO:0000256" key="1">
    <source>
        <dbReference type="SAM" id="MobiDB-lite"/>
    </source>
</evidence>
<evidence type="ECO:0000313" key="2">
    <source>
        <dbReference type="EMBL" id="CAA9542134.1"/>
    </source>
</evidence>
<dbReference type="EC" id="1.5.5.1" evidence="2"/>
<protein>
    <submittedName>
        <fullName evidence="2">Electron transfer flavoprotein-ubiquinone oxidoreductase</fullName>
        <ecNumber evidence="2">1.5.5.1</ecNumber>
    </submittedName>
</protein>
<dbReference type="GO" id="GO:0004174">
    <property type="term" value="F:electron-transferring-flavoprotein dehydrogenase activity"/>
    <property type="evidence" value="ECO:0007669"/>
    <property type="project" value="UniProtKB-EC"/>
</dbReference>
<sequence length="51" mass="5854">LRARRGDRDRGRHGRAADGAVELRPVRCDRREGRQADAARGRQRPRVHPDV</sequence>
<feature type="compositionally biased region" description="Basic residues" evidence="1">
    <location>
        <begin position="41"/>
        <end position="51"/>
    </location>
</feature>
<keyword evidence="2" id="KW-0830">Ubiquinone</keyword>
<organism evidence="2">
    <name type="scientific">uncultured Thermoleophilia bacterium</name>
    <dbReference type="NCBI Taxonomy" id="1497501"/>
    <lineage>
        <taxon>Bacteria</taxon>
        <taxon>Bacillati</taxon>
        <taxon>Actinomycetota</taxon>
        <taxon>Thermoleophilia</taxon>
        <taxon>environmental samples</taxon>
    </lineage>
</organism>
<gene>
    <name evidence="2" type="ORF">AVDCRST_MAG79-1937</name>
</gene>
<feature type="compositionally biased region" description="Basic and acidic residues" evidence="1">
    <location>
        <begin position="24"/>
        <end position="40"/>
    </location>
</feature>
<feature type="non-terminal residue" evidence="2">
    <location>
        <position position="51"/>
    </location>
</feature>
<proteinExistence type="predicted"/>